<keyword evidence="5" id="KW-1185">Reference proteome</keyword>
<protein>
    <submittedName>
        <fullName evidence="4">Two component transcriptional regulator, LytTR family</fullName>
    </submittedName>
</protein>
<dbReference type="Pfam" id="PF00072">
    <property type="entry name" value="Response_reg"/>
    <property type="match status" value="1"/>
</dbReference>
<feature type="modified residue" description="4-aspartylphosphate" evidence="1">
    <location>
        <position position="54"/>
    </location>
</feature>
<dbReference type="Proteomes" id="UP000198896">
    <property type="component" value="Unassembled WGS sequence"/>
</dbReference>
<dbReference type="GO" id="GO:0003677">
    <property type="term" value="F:DNA binding"/>
    <property type="evidence" value="ECO:0007669"/>
    <property type="project" value="InterPro"/>
</dbReference>
<accession>A0A1I2E1Q1</accession>
<evidence type="ECO:0000256" key="1">
    <source>
        <dbReference type="PROSITE-ProRule" id="PRU00169"/>
    </source>
</evidence>
<organism evidence="4 5">
    <name type="scientific">Succiniclasticum ruminis DSM 9236</name>
    <dbReference type="NCBI Taxonomy" id="1123323"/>
    <lineage>
        <taxon>Bacteria</taxon>
        <taxon>Bacillati</taxon>
        <taxon>Bacillota</taxon>
        <taxon>Negativicutes</taxon>
        <taxon>Acidaminococcales</taxon>
        <taxon>Acidaminococcaceae</taxon>
        <taxon>Succiniclasticum</taxon>
    </lineage>
</organism>
<dbReference type="InterPro" id="IPR046947">
    <property type="entry name" value="LytR-like"/>
</dbReference>
<dbReference type="EMBL" id="FONL01000027">
    <property type="protein sequence ID" value="SFE86461.1"/>
    <property type="molecule type" value="Genomic_DNA"/>
</dbReference>
<dbReference type="InterPro" id="IPR001789">
    <property type="entry name" value="Sig_transdc_resp-reg_receiver"/>
</dbReference>
<feature type="domain" description="HTH LytTR-type" evidence="3">
    <location>
        <begin position="136"/>
        <end position="243"/>
    </location>
</feature>
<keyword evidence="1" id="KW-0597">Phosphoprotein</keyword>
<feature type="domain" description="Response regulatory" evidence="2">
    <location>
        <begin position="3"/>
        <end position="118"/>
    </location>
</feature>
<dbReference type="PROSITE" id="PS50930">
    <property type="entry name" value="HTH_LYTTR"/>
    <property type="match status" value="1"/>
</dbReference>
<proteinExistence type="predicted"/>
<dbReference type="Gene3D" id="2.20.25.10">
    <property type="match status" value="1"/>
</dbReference>
<dbReference type="STRING" id="1123323.SAMN05216245_1278"/>
<dbReference type="PANTHER" id="PTHR37299">
    <property type="entry name" value="TRANSCRIPTIONAL REGULATOR-RELATED"/>
    <property type="match status" value="1"/>
</dbReference>
<dbReference type="InterPro" id="IPR007492">
    <property type="entry name" value="LytTR_DNA-bd_dom"/>
</dbReference>
<evidence type="ECO:0000313" key="4">
    <source>
        <dbReference type="EMBL" id="SFE86461.1"/>
    </source>
</evidence>
<dbReference type="PROSITE" id="PS50110">
    <property type="entry name" value="RESPONSE_REGULATORY"/>
    <property type="match status" value="1"/>
</dbReference>
<dbReference type="GO" id="GO:0000156">
    <property type="term" value="F:phosphorelay response regulator activity"/>
    <property type="evidence" value="ECO:0007669"/>
    <property type="project" value="InterPro"/>
</dbReference>
<dbReference type="Gene3D" id="2.40.50.40">
    <property type="match status" value="1"/>
</dbReference>
<evidence type="ECO:0000259" key="3">
    <source>
        <dbReference type="PROSITE" id="PS50930"/>
    </source>
</evidence>
<dbReference type="PANTHER" id="PTHR37299:SF1">
    <property type="entry name" value="STAGE 0 SPORULATION PROTEIN A HOMOLOG"/>
    <property type="match status" value="1"/>
</dbReference>
<dbReference type="RefSeq" id="WP_093914293.1">
    <property type="nucleotide sequence ID" value="NZ_FONL01000027.1"/>
</dbReference>
<evidence type="ECO:0000313" key="5">
    <source>
        <dbReference type="Proteomes" id="UP000198896"/>
    </source>
</evidence>
<gene>
    <name evidence="4" type="ORF">SAMN05216245_1278</name>
</gene>
<sequence length="243" mass="28287">MIRIIVVDDEFPTRQELASLLLNIKDVEIVAECSLGQEALDFLQKDTADLIYLDIEMPQINGIETAKIIKSTIKNPPEIVFATGFDQFAVTAFELNALDYILKPYTQERILASIMRYRNLKRQLSEKKPSAQQLKFPIWYNEKMILLNAETEISLIKSEQQRILVFSEKGVFEINTPLKELEQKLTGHGFLRTHKCYIVNINKVREVVPWFNDTFVLTLENCSQKDIPVSRHYIQEFKKYVNL</sequence>
<reference evidence="4 5" key="1">
    <citation type="submission" date="2016-10" db="EMBL/GenBank/DDBJ databases">
        <authorList>
            <person name="de Groot N.N."/>
        </authorList>
    </citation>
    <scope>NUCLEOTIDE SEQUENCE [LARGE SCALE GENOMIC DNA]</scope>
    <source>
        <strain evidence="4 5">DSM 9236</strain>
    </source>
</reference>
<dbReference type="OrthoDB" id="9809318at2"/>
<name>A0A1I2E1Q1_9FIRM</name>
<dbReference type="SMART" id="SM00448">
    <property type="entry name" value="REC"/>
    <property type="match status" value="1"/>
</dbReference>
<dbReference type="Pfam" id="PF04397">
    <property type="entry name" value="LytTR"/>
    <property type="match status" value="1"/>
</dbReference>
<dbReference type="SUPFAM" id="SSF52172">
    <property type="entry name" value="CheY-like"/>
    <property type="match status" value="1"/>
</dbReference>
<dbReference type="AlphaFoldDB" id="A0A1I2E1Q1"/>
<dbReference type="SMART" id="SM00850">
    <property type="entry name" value="LytTR"/>
    <property type="match status" value="1"/>
</dbReference>
<dbReference type="InterPro" id="IPR011006">
    <property type="entry name" value="CheY-like_superfamily"/>
</dbReference>
<evidence type="ECO:0000259" key="2">
    <source>
        <dbReference type="PROSITE" id="PS50110"/>
    </source>
</evidence>
<dbReference type="Gene3D" id="3.40.50.2300">
    <property type="match status" value="1"/>
</dbReference>